<dbReference type="EMBL" id="CAJGYO010000012">
    <property type="protein sequence ID" value="CAD6262780.1"/>
    <property type="molecule type" value="Genomic_DNA"/>
</dbReference>
<evidence type="ECO:0000313" key="3">
    <source>
        <dbReference type="Proteomes" id="UP000604825"/>
    </source>
</evidence>
<reference evidence="2" key="1">
    <citation type="submission" date="2020-10" db="EMBL/GenBank/DDBJ databases">
        <authorList>
            <person name="Han B."/>
            <person name="Lu T."/>
            <person name="Zhao Q."/>
            <person name="Huang X."/>
            <person name="Zhao Y."/>
        </authorList>
    </citation>
    <scope>NUCLEOTIDE SEQUENCE</scope>
</reference>
<dbReference type="OrthoDB" id="1938246at2759"/>
<dbReference type="Proteomes" id="UP000604825">
    <property type="component" value="Unassembled WGS sequence"/>
</dbReference>
<protein>
    <submittedName>
        <fullName evidence="2">Uncharacterized protein</fullName>
    </submittedName>
</protein>
<dbReference type="AlphaFoldDB" id="A0A811QU93"/>
<comment type="caution">
    <text evidence="2">The sequence shown here is derived from an EMBL/GenBank/DDBJ whole genome shotgun (WGS) entry which is preliminary data.</text>
</comment>
<evidence type="ECO:0000313" key="2">
    <source>
        <dbReference type="EMBL" id="CAD6262780.1"/>
    </source>
</evidence>
<name>A0A811QU93_9POAL</name>
<organism evidence="2 3">
    <name type="scientific">Miscanthus lutarioriparius</name>
    <dbReference type="NCBI Taxonomy" id="422564"/>
    <lineage>
        <taxon>Eukaryota</taxon>
        <taxon>Viridiplantae</taxon>
        <taxon>Streptophyta</taxon>
        <taxon>Embryophyta</taxon>
        <taxon>Tracheophyta</taxon>
        <taxon>Spermatophyta</taxon>
        <taxon>Magnoliopsida</taxon>
        <taxon>Liliopsida</taxon>
        <taxon>Poales</taxon>
        <taxon>Poaceae</taxon>
        <taxon>PACMAD clade</taxon>
        <taxon>Panicoideae</taxon>
        <taxon>Andropogonodae</taxon>
        <taxon>Andropogoneae</taxon>
        <taxon>Saccharinae</taxon>
        <taxon>Miscanthus</taxon>
    </lineage>
</organism>
<accession>A0A811QU93</accession>
<keyword evidence="3" id="KW-1185">Reference proteome</keyword>
<proteinExistence type="predicted"/>
<evidence type="ECO:0000256" key="1">
    <source>
        <dbReference type="SAM" id="MobiDB-lite"/>
    </source>
</evidence>
<sequence>MDASFPKLVLTVTRKVKRGAFSGERDSSSSAVQPATKKKRSSETWKSILHGRVVLKRGLIKRVGAGETNIWRENWILGLRSLRPLVRLPTADAEVVSGLFVPGTRVWDEEIVHKSFMSLEATEILKIKLGVNLESDVMAWAFEKNGFYSVRTTYRLLKDEQMGQAMAATGEAWASGNDRA</sequence>
<feature type="region of interest" description="Disordered" evidence="1">
    <location>
        <begin position="21"/>
        <end position="43"/>
    </location>
</feature>
<gene>
    <name evidence="2" type="ORF">NCGR_LOCUS46113</name>
</gene>